<dbReference type="EMBL" id="CYGX02000058">
    <property type="protein sequence ID" value="SIT45653.1"/>
    <property type="molecule type" value="Genomic_DNA"/>
</dbReference>
<evidence type="ECO:0000256" key="1">
    <source>
        <dbReference type="SAM" id="Coils"/>
    </source>
</evidence>
<feature type="domain" description="Protein CR006 P-loop" evidence="2">
    <location>
        <begin position="12"/>
        <end position="758"/>
    </location>
</feature>
<dbReference type="GO" id="GO:0006302">
    <property type="term" value="P:double-strand break repair"/>
    <property type="evidence" value="ECO:0007669"/>
    <property type="project" value="TreeGrafter"/>
</dbReference>
<organism evidence="3 4">
    <name type="scientific">Paraburkholderia ribeironis</name>
    <dbReference type="NCBI Taxonomy" id="1247936"/>
    <lineage>
        <taxon>Bacteria</taxon>
        <taxon>Pseudomonadati</taxon>
        <taxon>Pseudomonadota</taxon>
        <taxon>Betaproteobacteria</taxon>
        <taxon>Burkholderiales</taxon>
        <taxon>Burkholderiaceae</taxon>
        <taxon>Paraburkholderia</taxon>
    </lineage>
</organism>
<dbReference type="PANTHER" id="PTHR32182">
    <property type="entry name" value="DNA REPLICATION AND REPAIR PROTEIN RECF"/>
    <property type="match status" value="1"/>
</dbReference>
<proteinExistence type="predicted"/>
<feature type="coiled-coil region" evidence="1">
    <location>
        <begin position="425"/>
        <end position="492"/>
    </location>
</feature>
<dbReference type="STRING" id="1247936.BN2475_580031"/>
<evidence type="ECO:0000259" key="2">
    <source>
        <dbReference type="Pfam" id="PF13166"/>
    </source>
</evidence>
<reference evidence="3 4" key="1">
    <citation type="submission" date="2016-12" db="EMBL/GenBank/DDBJ databases">
        <authorList>
            <person name="Song W.-J."/>
            <person name="Kurnit D.M."/>
        </authorList>
    </citation>
    <scope>NUCLEOTIDE SEQUENCE [LARGE SCALE GENOMIC DNA]</scope>
    <source>
        <strain evidence="3 4">STM7296</strain>
    </source>
</reference>
<keyword evidence="1" id="KW-0175">Coiled coil</keyword>
<dbReference type="SUPFAM" id="SSF52540">
    <property type="entry name" value="P-loop containing nucleoside triphosphate hydrolases"/>
    <property type="match status" value="1"/>
</dbReference>
<evidence type="ECO:0000313" key="4">
    <source>
        <dbReference type="Proteomes" id="UP000187012"/>
    </source>
</evidence>
<gene>
    <name evidence="3" type="ORF">BN2475_580031</name>
</gene>
<name>A0A1N7SE55_9BURK</name>
<sequence length="778" mass="87783">MQLERLAKIREHRIFKDFIWPRGLEDFGRFNLIYGWNGSGKTTLSGILRAIQTSTAIQEGVVDFVFDGAEVSGKKLGSAALPAVRVFNRETAARNVFESSSGTFSQLPPVYVFGEDSAEKQRQLDALKSELPKLITVAEKASEEETRAQKVVNDYATNTARAIKNLLVAPGGAFNNYNAADFKERMSRFSQTPTPELEMKARETLLSLKDATPLPTIELYPVNIPDALDLRSDVRDALSRTVVSSVIEELAASPAVSDWVRSGLAIHTHGEVTETCKFCEQPLPVNRLRRLEAHFNDEFRRFTQDLQNLAGRIESAANQLERTNLPDGRDVYPELRSDFESERKSYELNLYSLRQGLLALANAVKVKQSRVFEALDLEGLLLGSDGVPVEDQSFLSTFMRILSAGAPALSEFVGKQKFARIEQIVERHNANTRSFEEKVKAARERLHDHELAVALPEWCEKQKELESTTNARVSANEAKANTEREIHALEADILKHQEPADELNRELRAYLGHDDIQVSVEATGYRLVRRGNVATNLSEGERTAIAFLYFLKSLQDRSFDLKNGIVVVDDPISSLDSNALYSAFGFMKRRLCDAGQLFVLTHNYTFLRQVRNWFGYMNRGKAKQGFPARFYMLRASYIGGHRSSAIEAMDPFLRKYESEYHYLFKRIVDASAFPGGGPLETYYELPNLARRLLEAFLVFKIPDEDTLHARLEAIDFDGPKKTRILRFLDTHSHSEQIAEGHDDASALSEAPDILKDLLELIEKCDAEHFGRMRQALTT</sequence>
<dbReference type="Pfam" id="PF13166">
    <property type="entry name" value="AAA_13"/>
    <property type="match status" value="1"/>
</dbReference>
<dbReference type="Gene3D" id="3.40.50.300">
    <property type="entry name" value="P-loop containing nucleotide triphosphate hydrolases"/>
    <property type="match status" value="1"/>
</dbReference>
<protein>
    <recommendedName>
        <fullName evidence="2">Protein CR006 P-loop domain-containing protein</fullName>
    </recommendedName>
</protein>
<dbReference type="Proteomes" id="UP000187012">
    <property type="component" value="Unassembled WGS sequence"/>
</dbReference>
<evidence type="ECO:0000313" key="3">
    <source>
        <dbReference type="EMBL" id="SIT45653.1"/>
    </source>
</evidence>
<dbReference type="PANTHER" id="PTHR32182:SF0">
    <property type="entry name" value="DNA REPLICATION AND REPAIR PROTEIN RECF"/>
    <property type="match status" value="1"/>
</dbReference>
<dbReference type="GO" id="GO:0000731">
    <property type="term" value="P:DNA synthesis involved in DNA repair"/>
    <property type="evidence" value="ECO:0007669"/>
    <property type="project" value="TreeGrafter"/>
</dbReference>
<dbReference type="RefSeq" id="WP_094782041.1">
    <property type="nucleotide sequence ID" value="NZ_CYGX02000058.1"/>
</dbReference>
<dbReference type="AlphaFoldDB" id="A0A1N7SE55"/>
<dbReference type="InterPro" id="IPR027417">
    <property type="entry name" value="P-loop_NTPase"/>
</dbReference>
<dbReference type="InterPro" id="IPR026866">
    <property type="entry name" value="CR006_AAA"/>
</dbReference>
<dbReference type="OrthoDB" id="9795565at2"/>
<keyword evidence="4" id="KW-1185">Reference proteome</keyword>
<accession>A0A1N7SE55</accession>